<gene>
    <name evidence="4" type="ORF">SOO65_20640</name>
</gene>
<dbReference type="RefSeq" id="WP_321395161.1">
    <property type="nucleotide sequence ID" value="NZ_CP139487.1"/>
</dbReference>
<dbReference type="SMART" id="SM00360">
    <property type="entry name" value="RRM"/>
    <property type="match status" value="1"/>
</dbReference>
<protein>
    <submittedName>
        <fullName evidence="4">RNA-binding protein</fullName>
    </submittedName>
</protein>
<dbReference type="GO" id="GO:0003723">
    <property type="term" value="F:RNA binding"/>
    <property type="evidence" value="ECO:0007669"/>
    <property type="project" value="UniProtKB-KW"/>
</dbReference>
<dbReference type="InterPro" id="IPR048289">
    <property type="entry name" value="RRM2_NsCP33-like"/>
</dbReference>
<dbReference type="AlphaFoldDB" id="A0AAX4HQ86"/>
<feature type="region of interest" description="Disordered" evidence="2">
    <location>
        <begin position="68"/>
        <end position="100"/>
    </location>
</feature>
<reference evidence="4 5" key="1">
    <citation type="submission" date="2023-11" db="EMBL/GenBank/DDBJ databases">
        <title>Peredibacter starrii A3.12.</title>
        <authorList>
            <person name="Mitchell R.J."/>
        </authorList>
    </citation>
    <scope>NUCLEOTIDE SEQUENCE [LARGE SCALE GENOMIC DNA]</scope>
    <source>
        <strain evidence="4 5">A3.12</strain>
    </source>
</reference>
<dbReference type="InterPro" id="IPR052462">
    <property type="entry name" value="SLIRP/GR-RBP-like"/>
</dbReference>
<dbReference type="Gene3D" id="3.30.70.330">
    <property type="match status" value="1"/>
</dbReference>
<dbReference type="PROSITE" id="PS50102">
    <property type="entry name" value="RRM"/>
    <property type="match status" value="1"/>
</dbReference>
<evidence type="ECO:0000259" key="3">
    <source>
        <dbReference type="PROSITE" id="PS50102"/>
    </source>
</evidence>
<dbReference type="PANTHER" id="PTHR48027">
    <property type="entry name" value="HETEROGENEOUS NUCLEAR RIBONUCLEOPROTEIN 87F-RELATED"/>
    <property type="match status" value="1"/>
</dbReference>
<evidence type="ECO:0000313" key="5">
    <source>
        <dbReference type="Proteomes" id="UP001324634"/>
    </source>
</evidence>
<keyword evidence="1" id="KW-0694">RNA-binding</keyword>
<evidence type="ECO:0000256" key="2">
    <source>
        <dbReference type="SAM" id="MobiDB-lite"/>
    </source>
</evidence>
<dbReference type="InterPro" id="IPR035979">
    <property type="entry name" value="RBD_domain_sf"/>
</dbReference>
<evidence type="ECO:0000313" key="4">
    <source>
        <dbReference type="EMBL" id="WPU65109.1"/>
    </source>
</evidence>
<organism evidence="4 5">
    <name type="scientific">Peredibacter starrii</name>
    <dbReference type="NCBI Taxonomy" id="28202"/>
    <lineage>
        <taxon>Bacteria</taxon>
        <taxon>Pseudomonadati</taxon>
        <taxon>Bdellovibrionota</taxon>
        <taxon>Bacteriovoracia</taxon>
        <taxon>Bacteriovoracales</taxon>
        <taxon>Bacteriovoracaceae</taxon>
        <taxon>Peredibacter</taxon>
    </lineage>
</organism>
<proteinExistence type="predicted"/>
<dbReference type="CDD" id="cd21608">
    <property type="entry name" value="RRM2_NsCP33_like"/>
    <property type="match status" value="1"/>
</dbReference>
<dbReference type="InterPro" id="IPR000504">
    <property type="entry name" value="RRM_dom"/>
</dbReference>
<dbReference type="SUPFAM" id="SSF54928">
    <property type="entry name" value="RNA-binding domain, RBD"/>
    <property type="match status" value="1"/>
</dbReference>
<dbReference type="KEGG" id="psti:SOO65_20640"/>
<dbReference type="Proteomes" id="UP001324634">
    <property type="component" value="Chromosome"/>
</dbReference>
<sequence>MGKKIYVGNLPFSTTSESLSEVFAQFGAVDSSKIITDRETGRSKGFGFVEMSDASAADSAIEKLHGSDMGGRALTVNEARPMEKRESTGARPARPMGNRW</sequence>
<dbReference type="InterPro" id="IPR012677">
    <property type="entry name" value="Nucleotide-bd_a/b_plait_sf"/>
</dbReference>
<dbReference type="Pfam" id="PF00076">
    <property type="entry name" value="RRM_1"/>
    <property type="match status" value="1"/>
</dbReference>
<accession>A0AAX4HQ86</accession>
<name>A0AAX4HQ86_9BACT</name>
<keyword evidence="5" id="KW-1185">Reference proteome</keyword>
<dbReference type="EMBL" id="CP139487">
    <property type="protein sequence ID" value="WPU65109.1"/>
    <property type="molecule type" value="Genomic_DNA"/>
</dbReference>
<feature type="domain" description="RRM" evidence="3">
    <location>
        <begin position="3"/>
        <end position="81"/>
    </location>
</feature>
<evidence type="ECO:0000256" key="1">
    <source>
        <dbReference type="ARBA" id="ARBA00022884"/>
    </source>
</evidence>